<feature type="domain" description="Glycosyl transferase family 51" evidence="19">
    <location>
        <begin position="93"/>
        <end position="268"/>
    </location>
</feature>
<keyword evidence="12 17" id="KW-0472">Membrane</keyword>
<dbReference type="AlphaFoldDB" id="A0A2M7BBH6"/>
<dbReference type="GO" id="GO:0008955">
    <property type="term" value="F:peptidoglycan glycosyltransferase activity"/>
    <property type="evidence" value="ECO:0007669"/>
    <property type="project" value="UniProtKB-EC"/>
</dbReference>
<evidence type="ECO:0000256" key="8">
    <source>
        <dbReference type="ARBA" id="ARBA00022679"/>
    </source>
</evidence>
<keyword evidence="17" id="KW-0812">Transmembrane</keyword>
<dbReference type="Pfam" id="PF00912">
    <property type="entry name" value="Transgly"/>
    <property type="match status" value="1"/>
</dbReference>
<dbReference type="GO" id="GO:0008360">
    <property type="term" value="P:regulation of cell shape"/>
    <property type="evidence" value="ECO:0007669"/>
    <property type="project" value="UniProtKB-KW"/>
</dbReference>
<dbReference type="NCBIfam" id="TIGR02074">
    <property type="entry name" value="PBP_1a_fam"/>
    <property type="match status" value="1"/>
</dbReference>
<dbReference type="Proteomes" id="UP000229631">
    <property type="component" value="Unassembled WGS sequence"/>
</dbReference>
<keyword evidence="14" id="KW-0961">Cell wall biogenesis/degradation</keyword>
<keyword evidence="11" id="KW-0573">Peptidoglycan synthesis</keyword>
<evidence type="ECO:0000259" key="19">
    <source>
        <dbReference type="Pfam" id="PF00912"/>
    </source>
</evidence>
<comment type="similarity">
    <text evidence="2">In the C-terminal section; belongs to the transpeptidase family.</text>
</comment>
<dbReference type="EMBL" id="PEVC01000053">
    <property type="protein sequence ID" value="PIV00452.1"/>
    <property type="molecule type" value="Genomic_DNA"/>
</dbReference>
<keyword evidence="10" id="KW-0133">Cell shape</keyword>
<keyword evidence="7" id="KW-0328">Glycosyltransferase</keyword>
<reference evidence="21" key="1">
    <citation type="submission" date="2017-09" db="EMBL/GenBank/DDBJ databases">
        <title>Depth-based differentiation of microbial function through sediment-hosted aquifers and enrichment of novel symbionts in the deep terrestrial subsurface.</title>
        <authorList>
            <person name="Probst A.J."/>
            <person name="Ladd B."/>
            <person name="Jarett J.K."/>
            <person name="Geller-Mcgrath D.E."/>
            <person name="Sieber C.M.K."/>
            <person name="Emerson J.B."/>
            <person name="Anantharaman K."/>
            <person name="Thomas B.C."/>
            <person name="Malmstrom R."/>
            <person name="Stieglmeier M."/>
            <person name="Klingl A."/>
            <person name="Woyke T."/>
            <person name="Ryan C.M."/>
            <person name="Banfield J.F."/>
        </authorList>
    </citation>
    <scope>NUCLEOTIDE SEQUENCE [LARGE SCALE GENOMIC DNA]</scope>
</reference>
<dbReference type="Gene3D" id="1.10.3810.10">
    <property type="entry name" value="Biosynthetic peptidoglycan transglycosylase-like"/>
    <property type="match status" value="1"/>
</dbReference>
<dbReference type="GO" id="GO:0071555">
    <property type="term" value="P:cell wall organization"/>
    <property type="evidence" value="ECO:0007669"/>
    <property type="project" value="UniProtKB-KW"/>
</dbReference>
<evidence type="ECO:0000256" key="3">
    <source>
        <dbReference type="ARBA" id="ARBA00007739"/>
    </source>
</evidence>
<evidence type="ECO:0000313" key="21">
    <source>
        <dbReference type="Proteomes" id="UP000229631"/>
    </source>
</evidence>
<evidence type="ECO:0000256" key="2">
    <source>
        <dbReference type="ARBA" id="ARBA00007090"/>
    </source>
</evidence>
<comment type="catalytic activity">
    <reaction evidence="15">
        <text>Preferential cleavage: (Ac)2-L-Lys-D-Ala-|-D-Ala. Also transpeptidation of peptidyl-alanyl moieties that are N-acyl substituents of D-alanine.</text>
        <dbReference type="EC" id="3.4.16.4"/>
    </reaction>
</comment>
<sequence length="889" mass="98942">MADLQWVVMWKRRWQDLRGQIRSLPTSINRVYKSRPDKAQVFTKIAFLFFLLVFVGSLLSGIFLVVIAKDLPRPDQIVRKEGFATKIYDRNGKLIYDVFANQKRTSVQLFEVPQYLKDATVSIEDKDFYKHKGFDPKGYLRSVYYLFIRHRLQGGSTLTQQLVKNVLLTSERTVIRKLKEFILSLEIEAKYSKDQILQMYLNEAPYGGTIWGVGEASVTYFGKSISELNLTESAFLAGLPQSPSRYSPLQTSDKAYIGRTKDVLRRMKEDGKISDQEEKDALADLKTLHFSTQNGALKAPHFVMYVKKLLEDKYGEKTVELGGLRVTTTLDLDLQEKVQNIVSTEIAKVENLHITNGAAIVENPQTGEILAMVGSKNYDDPNYDGKFNVVTSKNRQPGSSIKPVTYVTALKKGYTASTMLLDTSTKFPGGDKPDYVPVNYDGKEHGPLQLRYALGNSINIVAVKVLSLVGLKEMLTTAYDLGFSTLEPTTENMKRLGLSVTLGGGEVSLLDMATAYSAFANTGLKVNPVSILKITDKDGNTLEEFRPIPGKRVLSEGEAFIISNILSDNEARKLTFGPSSLLNFSDRAVAVKTGTTNDKRDNWTIGWTPQVITGVWVGNNDNTPMKSVASGVSGASPIWRKIMTEYLKGRSVENFTTPAEIVTAEVDTVSGYRSHDGFPQRTEYFIKGTEPTENDPIHLNLKICKSQGKLATPVDIARGDFDSKEFFVFKENDPFAAKDEENRWQTGIDAWVAREPDSRYHPPTDYCSTTDQVFVQFDRPGDQTQQGSKFSVKVNPISANDIVKVDLYINGELKYSLSPPYEVDLTLGDGKYTLKAEAQDSQGNSGNSEIKIGVNLPWNWNPSPTPTPTAIPTIAPIPTLVPSVSPIPI</sequence>
<evidence type="ECO:0000256" key="12">
    <source>
        <dbReference type="ARBA" id="ARBA00023136"/>
    </source>
</evidence>
<comment type="catalytic activity">
    <reaction evidence="16">
        <text>[GlcNAc-(1-&gt;4)-Mur2Ac(oyl-L-Ala-gamma-D-Glu-L-Lys-D-Ala-D-Ala)](n)-di-trans,octa-cis-undecaprenyl diphosphate + beta-D-GlcNAc-(1-&gt;4)-Mur2Ac(oyl-L-Ala-gamma-D-Glu-L-Lys-D-Ala-D-Ala)-di-trans,octa-cis-undecaprenyl diphosphate = [GlcNAc-(1-&gt;4)-Mur2Ac(oyl-L-Ala-gamma-D-Glu-L-Lys-D-Ala-D-Ala)](n+1)-di-trans,octa-cis-undecaprenyl diphosphate + di-trans,octa-cis-undecaprenyl diphosphate + H(+)</text>
        <dbReference type="Rhea" id="RHEA:23708"/>
        <dbReference type="Rhea" id="RHEA-COMP:9602"/>
        <dbReference type="Rhea" id="RHEA-COMP:9603"/>
        <dbReference type="ChEBI" id="CHEBI:15378"/>
        <dbReference type="ChEBI" id="CHEBI:58405"/>
        <dbReference type="ChEBI" id="CHEBI:60033"/>
        <dbReference type="ChEBI" id="CHEBI:78435"/>
        <dbReference type="EC" id="2.4.99.28"/>
    </reaction>
</comment>
<dbReference type="GO" id="GO:0009002">
    <property type="term" value="F:serine-type D-Ala-D-Ala carboxypeptidase activity"/>
    <property type="evidence" value="ECO:0007669"/>
    <property type="project" value="UniProtKB-EC"/>
</dbReference>
<evidence type="ECO:0000256" key="1">
    <source>
        <dbReference type="ARBA" id="ARBA00004236"/>
    </source>
</evidence>
<dbReference type="GO" id="GO:0008658">
    <property type="term" value="F:penicillin binding"/>
    <property type="evidence" value="ECO:0007669"/>
    <property type="project" value="InterPro"/>
</dbReference>
<evidence type="ECO:0000256" key="6">
    <source>
        <dbReference type="ARBA" id="ARBA00022670"/>
    </source>
</evidence>
<comment type="similarity">
    <text evidence="3">In the N-terminal section; belongs to the glycosyltransferase 51 family.</text>
</comment>
<dbReference type="InterPro" id="IPR050396">
    <property type="entry name" value="Glycosyltr_51/Transpeptidase"/>
</dbReference>
<evidence type="ECO:0000256" key="17">
    <source>
        <dbReference type="SAM" id="Phobius"/>
    </source>
</evidence>
<dbReference type="Gene3D" id="2.60.40.10">
    <property type="entry name" value="Immunoglobulins"/>
    <property type="match status" value="1"/>
</dbReference>
<name>A0A2M7BBH6_9BACT</name>
<feature type="transmembrane region" description="Helical" evidence="17">
    <location>
        <begin position="45"/>
        <end position="68"/>
    </location>
</feature>
<keyword evidence="6" id="KW-0645">Protease</keyword>
<dbReference type="FunFam" id="1.10.3810.10:FF:000001">
    <property type="entry name" value="Penicillin-binding protein 1A"/>
    <property type="match status" value="1"/>
</dbReference>
<keyword evidence="5" id="KW-0121">Carboxypeptidase</keyword>
<evidence type="ECO:0000256" key="15">
    <source>
        <dbReference type="ARBA" id="ARBA00034000"/>
    </source>
</evidence>
<keyword evidence="13" id="KW-0511">Multifunctional enzyme</keyword>
<evidence type="ECO:0000256" key="10">
    <source>
        <dbReference type="ARBA" id="ARBA00022960"/>
    </source>
</evidence>
<gene>
    <name evidence="20" type="ORF">COS54_03040</name>
</gene>
<keyword evidence="17" id="KW-1133">Transmembrane helix</keyword>
<evidence type="ECO:0000259" key="18">
    <source>
        <dbReference type="Pfam" id="PF00905"/>
    </source>
</evidence>
<dbReference type="InterPro" id="IPR001460">
    <property type="entry name" value="PCN-bd_Tpept"/>
</dbReference>
<evidence type="ECO:0000256" key="5">
    <source>
        <dbReference type="ARBA" id="ARBA00022645"/>
    </source>
</evidence>
<dbReference type="InterPro" id="IPR001264">
    <property type="entry name" value="Glyco_trans_51"/>
</dbReference>
<dbReference type="InterPro" id="IPR013783">
    <property type="entry name" value="Ig-like_fold"/>
</dbReference>
<evidence type="ECO:0000256" key="11">
    <source>
        <dbReference type="ARBA" id="ARBA00022984"/>
    </source>
</evidence>
<accession>A0A2M7BBH6</accession>
<keyword evidence="9" id="KW-0378">Hydrolase</keyword>
<dbReference type="InterPro" id="IPR023346">
    <property type="entry name" value="Lysozyme-like_dom_sf"/>
</dbReference>
<dbReference type="SUPFAM" id="SSF53955">
    <property type="entry name" value="Lysozyme-like"/>
    <property type="match status" value="1"/>
</dbReference>
<dbReference type="InterPro" id="IPR036950">
    <property type="entry name" value="PBP_transglycosylase"/>
</dbReference>
<protein>
    <submittedName>
        <fullName evidence="20">Penicillin-binding protein</fullName>
    </submittedName>
</protein>
<evidence type="ECO:0000256" key="4">
    <source>
        <dbReference type="ARBA" id="ARBA00022475"/>
    </source>
</evidence>
<dbReference type="GO" id="GO:0005886">
    <property type="term" value="C:plasma membrane"/>
    <property type="evidence" value="ECO:0007669"/>
    <property type="project" value="UniProtKB-SubCell"/>
</dbReference>
<organism evidence="20 21">
    <name type="scientific">Candidatus Shapirobacteria bacterium CG03_land_8_20_14_0_80_39_12</name>
    <dbReference type="NCBI Taxonomy" id="1974879"/>
    <lineage>
        <taxon>Bacteria</taxon>
        <taxon>Candidatus Shapironibacteriota</taxon>
    </lineage>
</organism>
<dbReference type="SUPFAM" id="SSF56601">
    <property type="entry name" value="beta-lactamase/transpeptidase-like"/>
    <property type="match status" value="1"/>
</dbReference>
<proteinExistence type="inferred from homology"/>
<dbReference type="PANTHER" id="PTHR32282">
    <property type="entry name" value="BINDING PROTEIN TRANSPEPTIDASE, PUTATIVE-RELATED"/>
    <property type="match status" value="1"/>
</dbReference>
<evidence type="ECO:0000256" key="13">
    <source>
        <dbReference type="ARBA" id="ARBA00023268"/>
    </source>
</evidence>
<keyword evidence="4" id="KW-1003">Cell membrane</keyword>
<dbReference type="PANTHER" id="PTHR32282:SF11">
    <property type="entry name" value="PENICILLIN-BINDING PROTEIN 1B"/>
    <property type="match status" value="1"/>
</dbReference>
<evidence type="ECO:0000256" key="9">
    <source>
        <dbReference type="ARBA" id="ARBA00022801"/>
    </source>
</evidence>
<evidence type="ECO:0000256" key="16">
    <source>
        <dbReference type="ARBA" id="ARBA00049902"/>
    </source>
</evidence>
<dbReference type="GO" id="GO:0006508">
    <property type="term" value="P:proteolysis"/>
    <property type="evidence" value="ECO:0007669"/>
    <property type="project" value="UniProtKB-KW"/>
</dbReference>
<dbReference type="Gene3D" id="3.40.710.10">
    <property type="entry name" value="DD-peptidase/beta-lactamase superfamily"/>
    <property type="match status" value="1"/>
</dbReference>
<comment type="subcellular location">
    <subcellularLocation>
        <location evidence="1">Cell membrane</location>
    </subcellularLocation>
</comment>
<evidence type="ECO:0000313" key="20">
    <source>
        <dbReference type="EMBL" id="PIV00452.1"/>
    </source>
</evidence>
<dbReference type="GO" id="GO:0030288">
    <property type="term" value="C:outer membrane-bounded periplasmic space"/>
    <property type="evidence" value="ECO:0007669"/>
    <property type="project" value="TreeGrafter"/>
</dbReference>
<dbReference type="InterPro" id="IPR012338">
    <property type="entry name" value="Beta-lactam/transpept-like"/>
</dbReference>
<keyword evidence="8" id="KW-0808">Transferase</keyword>
<feature type="domain" description="Penicillin-binding protein transpeptidase" evidence="18">
    <location>
        <begin position="357"/>
        <end position="643"/>
    </location>
</feature>
<evidence type="ECO:0000256" key="7">
    <source>
        <dbReference type="ARBA" id="ARBA00022676"/>
    </source>
</evidence>
<evidence type="ECO:0000256" key="14">
    <source>
        <dbReference type="ARBA" id="ARBA00023316"/>
    </source>
</evidence>
<comment type="caution">
    <text evidence="20">The sequence shown here is derived from an EMBL/GenBank/DDBJ whole genome shotgun (WGS) entry which is preliminary data.</text>
</comment>
<dbReference type="Pfam" id="PF00905">
    <property type="entry name" value="Transpeptidase"/>
    <property type="match status" value="1"/>
</dbReference>
<dbReference type="GO" id="GO:0009252">
    <property type="term" value="P:peptidoglycan biosynthetic process"/>
    <property type="evidence" value="ECO:0007669"/>
    <property type="project" value="UniProtKB-KW"/>
</dbReference>